<keyword evidence="5 8" id="KW-1133">Transmembrane helix</keyword>
<feature type="compositionally biased region" description="Polar residues" evidence="7">
    <location>
        <begin position="48"/>
        <end position="64"/>
    </location>
</feature>
<keyword evidence="3" id="KW-1003">Cell membrane</keyword>
<feature type="transmembrane region" description="Helical" evidence="8">
    <location>
        <begin position="407"/>
        <end position="427"/>
    </location>
</feature>
<evidence type="ECO:0000313" key="11">
    <source>
        <dbReference type="Proteomes" id="UP001497392"/>
    </source>
</evidence>
<evidence type="ECO:0000313" key="10">
    <source>
        <dbReference type="EMBL" id="CAL5228166.1"/>
    </source>
</evidence>
<gene>
    <name evidence="10" type="primary">g11247</name>
    <name evidence="10" type="ORF">VP750_LOCUS10072</name>
</gene>
<dbReference type="EMBL" id="CAXHTA020000018">
    <property type="protein sequence ID" value="CAL5228166.1"/>
    <property type="molecule type" value="Genomic_DNA"/>
</dbReference>
<evidence type="ECO:0000256" key="1">
    <source>
        <dbReference type="ARBA" id="ARBA00004651"/>
    </source>
</evidence>
<feature type="transmembrane region" description="Helical" evidence="8">
    <location>
        <begin position="280"/>
        <end position="299"/>
    </location>
</feature>
<feature type="domain" description="EamA" evidence="9">
    <location>
        <begin position="374"/>
        <end position="447"/>
    </location>
</feature>
<evidence type="ECO:0000256" key="7">
    <source>
        <dbReference type="SAM" id="MobiDB-lite"/>
    </source>
</evidence>
<sequence length="461" mass="47928">MALQVVSAGQHLLSAEQRPLQAKCRTQPNIGRSTGARSTTKAIHRGSLGSQGPSKGSQSRSGVQNREEYLQKLQAARSSLETQEVQQQKQQQQKLRDGTGGVDSGDVLAVDATSSLDVLGSMDGLSSSDAVEVLKASLAAEPAAESDVGTHGAAETEAPGALLGMSTAVQGMILLNISAALFGSNQVVIKLAEHDISVSALSALRFGIAALCFAPAAVRGLRNKEMRLTALELGMWLFGGYTAQAIGLEYTTASRGAFTGTFTVLAVPLLVGLSGRKVPWTTWAAAAVALTGVGLLTTSGVDPNIGDALCIGSATLFGVHKWRSETVTAQFKDNTNELIAVQLLALASAASLFAAPEMLQLAAQGPDAVVSAAMGLPWVNLLFMGLGTTAFTLWVEMHALKTVSAPLAALIYTSEPLWGAMFAWVLLSERWGPTGWVGASLIVASTAASQLVNSRSKAKQA</sequence>
<feature type="compositionally biased region" description="Polar residues" evidence="7">
    <location>
        <begin position="76"/>
        <end position="85"/>
    </location>
</feature>
<proteinExistence type="inferred from homology"/>
<comment type="caution">
    <text evidence="10">The sequence shown here is derived from an EMBL/GenBank/DDBJ whole genome shotgun (WGS) entry which is preliminary data.</text>
</comment>
<feature type="transmembrane region" description="Helical" evidence="8">
    <location>
        <begin position="375"/>
        <end position="395"/>
    </location>
</feature>
<feature type="transmembrane region" description="Helical" evidence="8">
    <location>
        <begin position="335"/>
        <end position="355"/>
    </location>
</feature>
<evidence type="ECO:0000256" key="4">
    <source>
        <dbReference type="ARBA" id="ARBA00022692"/>
    </source>
</evidence>
<dbReference type="Pfam" id="PF00892">
    <property type="entry name" value="EamA"/>
    <property type="match status" value="2"/>
</dbReference>
<reference evidence="10 11" key="1">
    <citation type="submission" date="2024-06" db="EMBL/GenBank/DDBJ databases">
        <authorList>
            <person name="Kraege A."/>
            <person name="Thomma B."/>
        </authorList>
    </citation>
    <scope>NUCLEOTIDE SEQUENCE [LARGE SCALE GENOMIC DNA]</scope>
</reference>
<feature type="domain" description="EamA" evidence="9">
    <location>
        <begin position="171"/>
        <end position="297"/>
    </location>
</feature>
<comment type="similarity">
    <text evidence="2">Belongs to the drug/metabolite transporter (DMT) superfamily. Plant drug/metabolite exporter (P-DME) (TC 2.A.7.4) family.</text>
</comment>
<dbReference type="InterPro" id="IPR051258">
    <property type="entry name" value="Diverse_Substrate_Transporter"/>
</dbReference>
<name>A0ABP1G7I8_9CHLO</name>
<evidence type="ECO:0000256" key="2">
    <source>
        <dbReference type="ARBA" id="ARBA00007635"/>
    </source>
</evidence>
<keyword evidence="6 8" id="KW-0472">Membrane</keyword>
<keyword evidence="4 8" id="KW-0812">Transmembrane</keyword>
<comment type="subcellular location">
    <subcellularLocation>
        <location evidence="1">Cell membrane</location>
        <topology evidence="1">Multi-pass membrane protein</topology>
    </subcellularLocation>
</comment>
<dbReference type="SUPFAM" id="SSF103481">
    <property type="entry name" value="Multidrug resistance efflux transporter EmrE"/>
    <property type="match status" value="2"/>
</dbReference>
<dbReference type="PANTHER" id="PTHR42920">
    <property type="entry name" value="OS03G0707200 PROTEIN-RELATED"/>
    <property type="match status" value="1"/>
</dbReference>
<dbReference type="InterPro" id="IPR037185">
    <property type="entry name" value="EmrE-like"/>
</dbReference>
<evidence type="ECO:0000256" key="3">
    <source>
        <dbReference type="ARBA" id="ARBA00022475"/>
    </source>
</evidence>
<dbReference type="InterPro" id="IPR000620">
    <property type="entry name" value="EamA_dom"/>
</dbReference>
<evidence type="ECO:0000256" key="8">
    <source>
        <dbReference type="SAM" id="Phobius"/>
    </source>
</evidence>
<evidence type="ECO:0000256" key="5">
    <source>
        <dbReference type="ARBA" id="ARBA00022989"/>
    </source>
</evidence>
<evidence type="ECO:0000259" key="9">
    <source>
        <dbReference type="Pfam" id="PF00892"/>
    </source>
</evidence>
<organism evidence="10 11">
    <name type="scientific">Coccomyxa viridis</name>
    <dbReference type="NCBI Taxonomy" id="1274662"/>
    <lineage>
        <taxon>Eukaryota</taxon>
        <taxon>Viridiplantae</taxon>
        <taxon>Chlorophyta</taxon>
        <taxon>core chlorophytes</taxon>
        <taxon>Trebouxiophyceae</taxon>
        <taxon>Trebouxiophyceae incertae sedis</taxon>
        <taxon>Coccomyxaceae</taxon>
        <taxon>Coccomyxa</taxon>
    </lineage>
</organism>
<feature type="transmembrane region" description="Helical" evidence="8">
    <location>
        <begin position="198"/>
        <end position="218"/>
    </location>
</feature>
<accession>A0ABP1G7I8</accession>
<keyword evidence="11" id="KW-1185">Reference proteome</keyword>
<protein>
    <submittedName>
        <fullName evidence="10">G11247 protein</fullName>
    </submittedName>
</protein>
<feature type="transmembrane region" description="Helical" evidence="8">
    <location>
        <begin position="173"/>
        <end position="192"/>
    </location>
</feature>
<feature type="compositionally biased region" description="Polar residues" evidence="7">
    <location>
        <begin position="24"/>
        <end position="41"/>
    </location>
</feature>
<evidence type="ECO:0000256" key="6">
    <source>
        <dbReference type="ARBA" id="ARBA00023136"/>
    </source>
</evidence>
<feature type="region of interest" description="Disordered" evidence="7">
    <location>
        <begin position="18"/>
        <end position="104"/>
    </location>
</feature>
<dbReference type="Proteomes" id="UP001497392">
    <property type="component" value="Unassembled WGS sequence"/>
</dbReference>
<feature type="transmembrane region" description="Helical" evidence="8">
    <location>
        <begin position="253"/>
        <end position="273"/>
    </location>
</feature>
<dbReference type="PANTHER" id="PTHR42920:SF26">
    <property type="entry name" value="OS03G0707200 PROTEIN"/>
    <property type="match status" value="1"/>
</dbReference>